<evidence type="ECO:0000313" key="2">
    <source>
        <dbReference type="EMBL" id="NLR22021.1"/>
    </source>
</evidence>
<keyword evidence="1" id="KW-1133">Transmembrane helix</keyword>
<proteinExistence type="predicted"/>
<dbReference type="Proteomes" id="UP001304419">
    <property type="component" value="Chromosome 1"/>
</dbReference>
<evidence type="ECO:0000256" key="1">
    <source>
        <dbReference type="SAM" id="Phobius"/>
    </source>
</evidence>
<keyword evidence="1" id="KW-0812">Transmembrane</keyword>
<gene>
    <name evidence="2" type="ORF">F9Y85_11950</name>
    <name evidence="3" type="ORF">R5H13_18405</name>
</gene>
<dbReference type="AlphaFoldDB" id="A0A8I2H8C4"/>
<protein>
    <submittedName>
        <fullName evidence="2">Uncharacterized protein</fullName>
    </submittedName>
</protein>
<keyword evidence="5" id="KW-1185">Reference proteome</keyword>
<dbReference type="EMBL" id="WEIA01000006">
    <property type="protein sequence ID" value="NLR22021.1"/>
    <property type="molecule type" value="Genomic_DNA"/>
</dbReference>
<dbReference type="Proteomes" id="UP000646877">
    <property type="component" value="Unassembled WGS sequence"/>
</dbReference>
<reference evidence="3 5" key="2">
    <citation type="submission" date="2023-10" db="EMBL/GenBank/DDBJ databases">
        <title>To unveil natural product biosynthetic capacity in Pseudoalteromonas.</title>
        <authorList>
            <person name="Wang J."/>
        </authorList>
    </citation>
    <scope>NUCLEOTIDE SEQUENCE [LARGE SCALE GENOMIC DNA]</scope>
    <source>
        <strain evidence="3 5">DSM 15914</strain>
    </source>
</reference>
<name>A0A8I2H8C4_9GAMM</name>
<sequence length="78" mass="8392">MLVTYLLASGFIFMAYSYSKSFNPHAHTKAKLAVLLSAGLIAAAKWQAGLSSTVVFFVFAVSLGVLSLFITLAQPQKH</sequence>
<dbReference type="EMBL" id="CP137578">
    <property type="protein sequence ID" value="WOX28563.1"/>
    <property type="molecule type" value="Genomic_DNA"/>
</dbReference>
<dbReference type="RefSeq" id="WP_010376548.1">
    <property type="nucleotide sequence ID" value="NZ_CBCSDF010000016.1"/>
</dbReference>
<evidence type="ECO:0000313" key="4">
    <source>
        <dbReference type="Proteomes" id="UP000646877"/>
    </source>
</evidence>
<evidence type="ECO:0000313" key="3">
    <source>
        <dbReference type="EMBL" id="WOX28563.1"/>
    </source>
</evidence>
<evidence type="ECO:0000313" key="5">
    <source>
        <dbReference type="Proteomes" id="UP001304419"/>
    </source>
</evidence>
<keyword evidence="1" id="KW-0472">Membrane</keyword>
<accession>A0A8I2H8C4</accession>
<reference evidence="2" key="1">
    <citation type="submission" date="2019-10" db="EMBL/GenBank/DDBJ databases">
        <authorList>
            <person name="Paulsen S."/>
        </authorList>
    </citation>
    <scope>NUCLEOTIDE SEQUENCE</scope>
    <source>
        <strain evidence="2">LMG 19692</strain>
    </source>
</reference>
<organism evidence="2 4">
    <name type="scientific">Pseudoalteromonas maricaloris</name>
    <dbReference type="NCBI Taxonomy" id="184924"/>
    <lineage>
        <taxon>Bacteria</taxon>
        <taxon>Pseudomonadati</taxon>
        <taxon>Pseudomonadota</taxon>
        <taxon>Gammaproteobacteria</taxon>
        <taxon>Alteromonadales</taxon>
        <taxon>Pseudoalteromonadaceae</taxon>
        <taxon>Pseudoalteromonas</taxon>
    </lineage>
</organism>
<feature type="transmembrane region" description="Helical" evidence="1">
    <location>
        <begin position="54"/>
        <end position="73"/>
    </location>
</feature>